<gene>
    <name evidence="2" type="ORF">BKE38_28465</name>
</gene>
<keyword evidence="3" id="KW-1185">Reference proteome</keyword>
<sequence>MTDPRKPGPVPAEKSGSEQAAKPATPPGKPGAPAADDRGLHPGLHLGEWTGMLTGHSTRDPDTTRPGSKTTGPGEMGNFMKNQKE</sequence>
<comment type="caution">
    <text evidence="2">The sequence shown here is derived from an EMBL/GenBank/DDBJ whole genome shotgun (WGS) entry which is preliminary data.</text>
</comment>
<evidence type="ECO:0000313" key="2">
    <source>
        <dbReference type="EMBL" id="ONG44059.1"/>
    </source>
</evidence>
<proteinExistence type="predicted"/>
<evidence type="ECO:0000256" key="1">
    <source>
        <dbReference type="SAM" id="MobiDB-lite"/>
    </source>
</evidence>
<dbReference type="Proteomes" id="UP000188879">
    <property type="component" value="Unassembled WGS sequence"/>
</dbReference>
<organism evidence="2 3">
    <name type="scientific">Teichococcus deserti</name>
    <dbReference type="NCBI Taxonomy" id="1817963"/>
    <lineage>
        <taxon>Bacteria</taxon>
        <taxon>Pseudomonadati</taxon>
        <taxon>Pseudomonadota</taxon>
        <taxon>Alphaproteobacteria</taxon>
        <taxon>Acetobacterales</taxon>
        <taxon>Roseomonadaceae</taxon>
        <taxon>Roseomonas</taxon>
    </lineage>
</organism>
<dbReference type="RefSeq" id="WP_076960559.1">
    <property type="nucleotide sequence ID" value="NZ_MLCO01000452.1"/>
</dbReference>
<dbReference type="EMBL" id="MLCO01000452">
    <property type="protein sequence ID" value="ONG44059.1"/>
    <property type="molecule type" value="Genomic_DNA"/>
</dbReference>
<feature type="region of interest" description="Disordered" evidence="1">
    <location>
        <begin position="1"/>
        <end position="85"/>
    </location>
</feature>
<accession>A0A1V2GVS7</accession>
<protein>
    <submittedName>
        <fullName evidence="2">Uncharacterized protein</fullName>
    </submittedName>
</protein>
<dbReference type="AlphaFoldDB" id="A0A1V2GVS7"/>
<reference evidence="2 3" key="1">
    <citation type="submission" date="2016-10" db="EMBL/GenBank/DDBJ databases">
        <title>Draft Genome sequence of Roseomonas sp. strain M3.</title>
        <authorList>
            <person name="Subhash Y."/>
            <person name="Lee S."/>
        </authorList>
    </citation>
    <scope>NUCLEOTIDE SEQUENCE [LARGE SCALE GENOMIC DNA]</scope>
    <source>
        <strain evidence="2 3">M3</strain>
    </source>
</reference>
<dbReference type="OrthoDB" id="7285350at2"/>
<name>A0A1V2GVS7_9PROT</name>
<evidence type="ECO:0000313" key="3">
    <source>
        <dbReference type="Proteomes" id="UP000188879"/>
    </source>
</evidence>